<proteinExistence type="predicted"/>
<comment type="catalytic activity">
    <reaction evidence="1 5">
        <text>[protein]-peptidylproline (omega=180) = [protein]-peptidylproline (omega=0)</text>
        <dbReference type="Rhea" id="RHEA:16237"/>
        <dbReference type="Rhea" id="RHEA-COMP:10747"/>
        <dbReference type="Rhea" id="RHEA-COMP:10748"/>
        <dbReference type="ChEBI" id="CHEBI:83833"/>
        <dbReference type="ChEBI" id="CHEBI:83834"/>
        <dbReference type="EC" id="5.2.1.8"/>
    </reaction>
</comment>
<feature type="signal peptide" evidence="7">
    <location>
        <begin position="1"/>
        <end position="16"/>
    </location>
</feature>
<evidence type="ECO:0000256" key="1">
    <source>
        <dbReference type="ARBA" id="ARBA00000971"/>
    </source>
</evidence>
<dbReference type="PANTHER" id="PTHR43811:SF19">
    <property type="entry name" value="39 KDA FK506-BINDING NUCLEAR PROTEIN"/>
    <property type="match status" value="1"/>
</dbReference>
<evidence type="ECO:0000256" key="3">
    <source>
        <dbReference type="ARBA" id="ARBA00023110"/>
    </source>
</evidence>
<feature type="region of interest" description="Disordered" evidence="6">
    <location>
        <begin position="35"/>
        <end position="55"/>
    </location>
</feature>
<feature type="chain" id="PRO_5031152622" description="peptidylprolyl isomerase" evidence="7">
    <location>
        <begin position="17"/>
        <end position="220"/>
    </location>
</feature>
<dbReference type="InterPro" id="IPR046357">
    <property type="entry name" value="PPIase_dom_sf"/>
</dbReference>
<organism evidence="9">
    <name type="scientific">Florenciella parvula</name>
    <dbReference type="NCBI Taxonomy" id="236787"/>
    <lineage>
        <taxon>Eukaryota</taxon>
        <taxon>Sar</taxon>
        <taxon>Stramenopiles</taxon>
        <taxon>Ochrophyta</taxon>
        <taxon>Dictyochophyceae</taxon>
        <taxon>Florenciellales</taxon>
        <taxon>Florenciella</taxon>
    </lineage>
</organism>
<evidence type="ECO:0000313" key="9">
    <source>
        <dbReference type="EMBL" id="CAD9395510.1"/>
    </source>
</evidence>
<keyword evidence="4 5" id="KW-0413">Isomerase</keyword>
<dbReference type="GO" id="GO:0003755">
    <property type="term" value="F:peptidyl-prolyl cis-trans isomerase activity"/>
    <property type="evidence" value="ECO:0007669"/>
    <property type="project" value="UniProtKB-KW"/>
</dbReference>
<gene>
    <name evidence="9" type="ORF">FPAR1323_LOCUS3796</name>
</gene>
<dbReference type="SUPFAM" id="SSF54534">
    <property type="entry name" value="FKBP-like"/>
    <property type="match status" value="1"/>
</dbReference>
<dbReference type="PROSITE" id="PS50059">
    <property type="entry name" value="FKBP_PPIASE"/>
    <property type="match status" value="1"/>
</dbReference>
<dbReference type="Pfam" id="PF00254">
    <property type="entry name" value="FKBP_C"/>
    <property type="match status" value="1"/>
</dbReference>
<dbReference type="Gene3D" id="3.10.50.40">
    <property type="match status" value="1"/>
</dbReference>
<evidence type="ECO:0000256" key="5">
    <source>
        <dbReference type="PROSITE-ProRule" id="PRU00277"/>
    </source>
</evidence>
<evidence type="ECO:0000259" key="8">
    <source>
        <dbReference type="PROSITE" id="PS50059"/>
    </source>
</evidence>
<feature type="domain" description="PPIase FKBP-type" evidence="8">
    <location>
        <begin position="114"/>
        <end position="211"/>
    </location>
</feature>
<keyword evidence="3 5" id="KW-0697">Rotamase</keyword>
<accession>A0A7S2FH31</accession>
<dbReference type="EC" id="5.2.1.8" evidence="2 5"/>
<evidence type="ECO:0000256" key="6">
    <source>
        <dbReference type="SAM" id="MobiDB-lite"/>
    </source>
</evidence>
<protein>
    <recommendedName>
        <fullName evidence="2 5">peptidylprolyl isomerase</fullName>
        <ecNumber evidence="2 5">5.2.1.8</ecNumber>
    </recommendedName>
</protein>
<dbReference type="EMBL" id="HBGT01007017">
    <property type="protein sequence ID" value="CAD9395510.1"/>
    <property type="molecule type" value="Transcribed_RNA"/>
</dbReference>
<dbReference type="InterPro" id="IPR001179">
    <property type="entry name" value="PPIase_FKBP_dom"/>
</dbReference>
<sequence>MKLSLLIATSITMASAFTTSPSATTTTRRARAMAMAPRVSMASDSDSSPSSPSSPVALTRRLLVRGVATIGGLALGRAKSAVAEDTLGFVTTPSGLKYYDVKEGPKEQQIAKSGDKVSIDYTGWLDDFDGKKFDSSLDRNIPLSLTLGSGQAILGLDEGLTGMRVGGTRRFVIKPELAYGGDGYPRSGDDKGSMIPGGSTLYFQVRLRSVKGLSGMGFFN</sequence>
<keyword evidence="7" id="KW-0732">Signal</keyword>
<evidence type="ECO:0000256" key="2">
    <source>
        <dbReference type="ARBA" id="ARBA00013194"/>
    </source>
</evidence>
<evidence type="ECO:0000256" key="4">
    <source>
        <dbReference type="ARBA" id="ARBA00023235"/>
    </source>
</evidence>
<dbReference type="AlphaFoldDB" id="A0A7S2FH31"/>
<reference evidence="9" key="1">
    <citation type="submission" date="2021-01" db="EMBL/GenBank/DDBJ databases">
        <authorList>
            <person name="Corre E."/>
            <person name="Pelletier E."/>
            <person name="Niang G."/>
            <person name="Scheremetjew M."/>
            <person name="Finn R."/>
            <person name="Kale V."/>
            <person name="Holt S."/>
            <person name="Cochrane G."/>
            <person name="Meng A."/>
            <person name="Brown T."/>
            <person name="Cohen L."/>
        </authorList>
    </citation>
    <scope>NUCLEOTIDE SEQUENCE</scope>
    <source>
        <strain evidence="9">RCC1693</strain>
    </source>
</reference>
<dbReference type="PANTHER" id="PTHR43811">
    <property type="entry name" value="FKBP-TYPE PEPTIDYL-PROLYL CIS-TRANS ISOMERASE FKPA"/>
    <property type="match status" value="1"/>
</dbReference>
<evidence type="ECO:0000256" key="7">
    <source>
        <dbReference type="SAM" id="SignalP"/>
    </source>
</evidence>
<name>A0A7S2FH31_9STRA</name>